<feature type="domain" description="Major facilitator superfamily (MFS) profile" evidence="8">
    <location>
        <begin position="9"/>
        <end position="447"/>
    </location>
</feature>
<reference evidence="9 10" key="1">
    <citation type="submission" date="2020-07" db="EMBL/GenBank/DDBJ databases">
        <title>Sequencing the genomes of 1000 actinobacteria strains.</title>
        <authorList>
            <person name="Klenk H.-P."/>
        </authorList>
    </citation>
    <scope>NUCLEOTIDE SEQUENCE [LARGE SCALE GENOMIC DNA]</scope>
    <source>
        <strain evidence="9 10">DSM 44442</strain>
    </source>
</reference>
<dbReference type="SUPFAM" id="SSF103473">
    <property type="entry name" value="MFS general substrate transporter"/>
    <property type="match status" value="2"/>
</dbReference>
<dbReference type="PANTHER" id="PTHR42718">
    <property type="entry name" value="MAJOR FACILITATOR SUPERFAMILY MULTIDRUG TRANSPORTER MFSC"/>
    <property type="match status" value="1"/>
</dbReference>
<keyword evidence="10" id="KW-1185">Reference proteome</keyword>
<dbReference type="Proteomes" id="UP000572051">
    <property type="component" value="Unassembled WGS sequence"/>
</dbReference>
<keyword evidence="3" id="KW-1003">Cell membrane</keyword>
<dbReference type="GO" id="GO:0005886">
    <property type="term" value="C:plasma membrane"/>
    <property type="evidence" value="ECO:0007669"/>
    <property type="project" value="UniProtKB-SubCell"/>
</dbReference>
<dbReference type="InterPro" id="IPR036259">
    <property type="entry name" value="MFS_trans_sf"/>
</dbReference>
<evidence type="ECO:0000256" key="7">
    <source>
        <dbReference type="SAM" id="Phobius"/>
    </source>
</evidence>
<evidence type="ECO:0000313" key="10">
    <source>
        <dbReference type="Proteomes" id="UP000572051"/>
    </source>
</evidence>
<evidence type="ECO:0000256" key="5">
    <source>
        <dbReference type="ARBA" id="ARBA00022989"/>
    </source>
</evidence>
<dbReference type="Gene3D" id="1.20.1720.10">
    <property type="entry name" value="Multidrug resistance protein D"/>
    <property type="match status" value="1"/>
</dbReference>
<comment type="subcellular location">
    <subcellularLocation>
        <location evidence="1">Cell membrane</location>
        <topology evidence="1">Multi-pass membrane protein</topology>
    </subcellularLocation>
</comment>
<name>A0A7Z0EIN0_9ACTN</name>
<evidence type="ECO:0000259" key="8">
    <source>
        <dbReference type="PROSITE" id="PS50850"/>
    </source>
</evidence>
<feature type="transmembrane region" description="Helical" evidence="7">
    <location>
        <begin position="198"/>
        <end position="218"/>
    </location>
</feature>
<feature type="transmembrane region" description="Helical" evidence="7">
    <location>
        <begin position="75"/>
        <end position="94"/>
    </location>
</feature>
<evidence type="ECO:0000256" key="2">
    <source>
        <dbReference type="ARBA" id="ARBA00022448"/>
    </source>
</evidence>
<protein>
    <submittedName>
        <fullName evidence="9">MFS family permease</fullName>
    </submittedName>
</protein>
<dbReference type="Pfam" id="PF07690">
    <property type="entry name" value="MFS_1"/>
    <property type="match status" value="1"/>
</dbReference>
<keyword evidence="2" id="KW-0813">Transport</keyword>
<keyword evidence="4 7" id="KW-0812">Transmembrane</keyword>
<dbReference type="EMBL" id="JACCFS010000001">
    <property type="protein sequence ID" value="NYJ32774.1"/>
    <property type="molecule type" value="Genomic_DNA"/>
</dbReference>
<feature type="transmembrane region" description="Helical" evidence="7">
    <location>
        <begin position="354"/>
        <end position="372"/>
    </location>
</feature>
<feature type="transmembrane region" description="Helical" evidence="7">
    <location>
        <begin position="135"/>
        <end position="156"/>
    </location>
</feature>
<evidence type="ECO:0000256" key="6">
    <source>
        <dbReference type="ARBA" id="ARBA00023136"/>
    </source>
</evidence>
<feature type="transmembrane region" description="Helical" evidence="7">
    <location>
        <begin position="264"/>
        <end position="285"/>
    </location>
</feature>
<comment type="caution">
    <text evidence="9">The sequence shown here is derived from an EMBL/GenBank/DDBJ whole genome shotgun (WGS) entry which is preliminary data.</text>
</comment>
<evidence type="ECO:0000313" key="9">
    <source>
        <dbReference type="EMBL" id="NYJ32774.1"/>
    </source>
</evidence>
<feature type="transmembrane region" description="Helical" evidence="7">
    <location>
        <begin position="297"/>
        <end position="318"/>
    </location>
</feature>
<dbReference type="InterPro" id="IPR020846">
    <property type="entry name" value="MFS_dom"/>
</dbReference>
<dbReference type="InterPro" id="IPR011701">
    <property type="entry name" value="MFS"/>
</dbReference>
<keyword evidence="6 7" id="KW-0472">Membrane</keyword>
<feature type="transmembrane region" description="Helical" evidence="7">
    <location>
        <begin position="100"/>
        <end position="123"/>
    </location>
</feature>
<evidence type="ECO:0000256" key="1">
    <source>
        <dbReference type="ARBA" id="ARBA00004651"/>
    </source>
</evidence>
<feature type="transmembrane region" description="Helical" evidence="7">
    <location>
        <begin position="39"/>
        <end position="63"/>
    </location>
</feature>
<feature type="transmembrane region" description="Helical" evidence="7">
    <location>
        <begin position="402"/>
        <end position="418"/>
    </location>
</feature>
<accession>A0A7Z0EIN0</accession>
<dbReference type="Gene3D" id="1.20.1250.20">
    <property type="entry name" value="MFS general substrate transporter like domains"/>
    <property type="match status" value="1"/>
</dbReference>
<proteinExistence type="predicted"/>
<dbReference type="PROSITE" id="PS50850">
    <property type="entry name" value="MFS"/>
    <property type="match status" value="1"/>
</dbReference>
<feature type="transmembrane region" description="Helical" evidence="7">
    <location>
        <begin position="424"/>
        <end position="442"/>
    </location>
</feature>
<feature type="transmembrane region" description="Helical" evidence="7">
    <location>
        <begin position="162"/>
        <end position="186"/>
    </location>
</feature>
<dbReference type="RefSeq" id="WP_179820717.1">
    <property type="nucleotide sequence ID" value="NZ_JACCFS010000001.1"/>
</dbReference>
<dbReference type="PANTHER" id="PTHR42718:SF46">
    <property type="entry name" value="BLR6921 PROTEIN"/>
    <property type="match status" value="1"/>
</dbReference>
<evidence type="ECO:0000256" key="3">
    <source>
        <dbReference type="ARBA" id="ARBA00022475"/>
    </source>
</evidence>
<feature type="transmembrane region" description="Helical" evidence="7">
    <location>
        <begin position="330"/>
        <end position="348"/>
    </location>
</feature>
<dbReference type="AlphaFoldDB" id="A0A7Z0EIN0"/>
<feature type="transmembrane region" description="Helical" evidence="7">
    <location>
        <begin position="224"/>
        <end position="243"/>
    </location>
</feature>
<keyword evidence="5 7" id="KW-1133">Transmembrane helix</keyword>
<evidence type="ECO:0000256" key="4">
    <source>
        <dbReference type="ARBA" id="ARBA00022692"/>
    </source>
</evidence>
<sequence length="458" mass="46111">MSTATRRLALWAACAAQLMVVLDISVVNVALPSIRADLSLGGVAATWVALAYGLGFAGVLLVGARLADVLGTARVLGWGIALFTLASAVGGLATEGWTLIGARVVQGLSAAVVSPATFTLLTTAYPEGPARVRAIAVWTAVSLAGGGLGTVTGGVLTDLVSWRAVLLVNLPIGAAVALAAVALRWWTPDDRRGGRISLAGAVLATGGFTCATYALSVAGTPGSAVPFAAAGSASVLLFALLVAEQRRTPHRLVPAALLRDRPIVRGNLATALTAVCFQVGLWYFLTFRMQEQLGYTPLQAGLAFLPLTLGMLAVNTWATPRLMRRVPARALVCTGAAVAGLGLVWQALADSGPFALTILAPSVVVGVGGGLLNTPLATIVTTGVPAEQAGAASGLMNTGKQFGGAVGLAAATAVAAGAGTDRAAFLLMAAALGAVAVLAPRIRRRRAEPAPVSGAPGR</sequence>
<organism evidence="9 10">
    <name type="scientific">Nocardiopsis aegyptia</name>
    <dbReference type="NCBI Taxonomy" id="220378"/>
    <lineage>
        <taxon>Bacteria</taxon>
        <taxon>Bacillati</taxon>
        <taxon>Actinomycetota</taxon>
        <taxon>Actinomycetes</taxon>
        <taxon>Streptosporangiales</taxon>
        <taxon>Nocardiopsidaceae</taxon>
        <taxon>Nocardiopsis</taxon>
    </lineage>
</organism>
<dbReference type="CDD" id="cd17321">
    <property type="entry name" value="MFS_MMR_MDR_like"/>
    <property type="match status" value="1"/>
</dbReference>
<dbReference type="GO" id="GO:0022857">
    <property type="term" value="F:transmembrane transporter activity"/>
    <property type="evidence" value="ECO:0007669"/>
    <property type="project" value="InterPro"/>
</dbReference>
<gene>
    <name evidence="9" type="ORF">HNR10_000655</name>
</gene>